<keyword evidence="2" id="KW-1003">Cell membrane</keyword>
<organism evidence="11 12">
    <name type="scientific">Monodon monoceros</name>
    <name type="common">Narwhal</name>
    <name type="synonym">Ceratodon monodon</name>
    <dbReference type="NCBI Taxonomy" id="40151"/>
    <lineage>
        <taxon>Eukaryota</taxon>
        <taxon>Metazoa</taxon>
        <taxon>Chordata</taxon>
        <taxon>Craniata</taxon>
        <taxon>Vertebrata</taxon>
        <taxon>Euteleostomi</taxon>
        <taxon>Mammalia</taxon>
        <taxon>Eutheria</taxon>
        <taxon>Laurasiatheria</taxon>
        <taxon>Artiodactyla</taxon>
        <taxon>Whippomorpha</taxon>
        <taxon>Cetacea</taxon>
        <taxon>Odontoceti</taxon>
        <taxon>Monodontidae</taxon>
        <taxon>Monodon</taxon>
    </lineage>
</organism>
<feature type="non-terminal residue" evidence="11">
    <location>
        <position position="1"/>
    </location>
</feature>
<keyword evidence="4 9" id="KW-0732">Signal</keyword>
<evidence type="ECO:0000256" key="4">
    <source>
        <dbReference type="ARBA" id="ARBA00022729"/>
    </source>
</evidence>
<evidence type="ECO:0000256" key="7">
    <source>
        <dbReference type="ARBA" id="ARBA00023180"/>
    </source>
</evidence>
<name>A0A4U1F4P4_MONMO</name>
<gene>
    <name evidence="11" type="ORF">EI555_001781</name>
</gene>
<dbReference type="Proteomes" id="UP000308365">
    <property type="component" value="Unassembled WGS sequence"/>
</dbReference>
<keyword evidence="5" id="KW-0472">Membrane</keyword>
<comment type="subcellular location">
    <subcellularLocation>
        <location evidence="1">Cell membrane</location>
        <topology evidence="1">Lipid-anchor</topology>
        <topology evidence="1">GPI-anchor</topology>
    </subcellularLocation>
</comment>
<keyword evidence="3" id="KW-0336">GPI-anchor</keyword>
<dbReference type="GO" id="GO:0005886">
    <property type="term" value="C:plasma membrane"/>
    <property type="evidence" value="ECO:0007669"/>
    <property type="project" value="UniProtKB-SubCell"/>
</dbReference>
<evidence type="ECO:0000313" key="11">
    <source>
        <dbReference type="EMBL" id="TKC44332.1"/>
    </source>
</evidence>
<evidence type="ECO:0000256" key="5">
    <source>
        <dbReference type="ARBA" id="ARBA00023136"/>
    </source>
</evidence>
<reference evidence="12" key="1">
    <citation type="journal article" date="2019" name="IScience">
        <title>Narwhal Genome Reveals Long-Term Low Genetic Diversity despite Current Large Abundance Size.</title>
        <authorList>
            <person name="Westbury M.V."/>
            <person name="Petersen B."/>
            <person name="Garde E."/>
            <person name="Heide-Jorgensen M.P."/>
            <person name="Lorenzen E.D."/>
        </authorList>
    </citation>
    <scope>NUCLEOTIDE SEQUENCE [LARGE SCALE GENOMIC DNA]</scope>
</reference>
<accession>A0A4U1F4P4</accession>
<dbReference type="Gene3D" id="2.10.60.10">
    <property type="entry name" value="CD59"/>
    <property type="match status" value="1"/>
</dbReference>
<evidence type="ECO:0000256" key="2">
    <source>
        <dbReference type="ARBA" id="ARBA00022475"/>
    </source>
</evidence>
<dbReference type="GO" id="GO:0098552">
    <property type="term" value="C:side of membrane"/>
    <property type="evidence" value="ECO:0007669"/>
    <property type="project" value="UniProtKB-KW"/>
</dbReference>
<dbReference type="PANTHER" id="PTHR32217:SF2">
    <property type="entry name" value="LYMPHOCYTE ANTIGEN 6L"/>
    <property type="match status" value="1"/>
</dbReference>
<dbReference type="InterPro" id="IPR051445">
    <property type="entry name" value="LY6H/LY6L_nAChR_modulators"/>
</dbReference>
<dbReference type="Pfam" id="PF00021">
    <property type="entry name" value="UPAR_LY6"/>
    <property type="match status" value="1"/>
</dbReference>
<dbReference type="AlphaFoldDB" id="A0A4U1F4P4"/>
<keyword evidence="8" id="KW-0449">Lipoprotein</keyword>
<evidence type="ECO:0000259" key="10">
    <source>
        <dbReference type="SMART" id="SM00134"/>
    </source>
</evidence>
<proteinExistence type="predicted"/>
<sequence length="144" mass="15406">AEPSGVMGVPVPVLWALLVSLGCAGRATEPGENLSCYQCFKATSWEFCKPAACASTDRVCVSHAVIITLRSRVGILLSRRCAPRCPNTNMKSEWSSGPGVHGKITRHCCSGSLCNRAPTLQEAPWALPRAFLLQAGLGLLWVLL</sequence>
<keyword evidence="7" id="KW-0325">Glycoprotein</keyword>
<evidence type="ECO:0000256" key="8">
    <source>
        <dbReference type="ARBA" id="ARBA00023288"/>
    </source>
</evidence>
<feature type="domain" description="UPAR/Ly6" evidence="10">
    <location>
        <begin position="34"/>
        <end position="128"/>
    </location>
</feature>
<keyword evidence="6" id="KW-1015">Disulfide bond</keyword>
<dbReference type="InterPro" id="IPR016054">
    <property type="entry name" value="LY6_UPA_recep-like"/>
</dbReference>
<evidence type="ECO:0000256" key="3">
    <source>
        <dbReference type="ARBA" id="ARBA00022622"/>
    </source>
</evidence>
<feature type="signal peptide" evidence="9">
    <location>
        <begin position="1"/>
        <end position="27"/>
    </location>
</feature>
<evidence type="ECO:0000256" key="9">
    <source>
        <dbReference type="SAM" id="SignalP"/>
    </source>
</evidence>
<evidence type="ECO:0000256" key="1">
    <source>
        <dbReference type="ARBA" id="ARBA00004609"/>
    </source>
</evidence>
<dbReference type="CDD" id="cd23551">
    <property type="entry name" value="TFP_LU_ECD_Ly6L"/>
    <property type="match status" value="1"/>
</dbReference>
<comment type="caution">
    <text evidence="11">The sequence shown here is derived from an EMBL/GenBank/DDBJ whole genome shotgun (WGS) entry which is preliminary data.</text>
</comment>
<feature type="chain" id="PRO_5020997139" description="UPAR/Ly6 domain-containing protein" evidence="9">
    <location>
        <begin position="28"/>
        <end position="144"/>
    </location>
</feature>
<dbReference type="PANTHER" id="PTHR32217">
    <property type="entry name" value="LYMPHOCYTE ANTIGEN 6H"/>
    <property type="match status" value="1"/>
</dbReference>
<protein>
    <recommendedName>
        <fullName evidence="10">UPAR/Ly6 domain-containing protein</fullName>
    </recommendedName>
</protein>
<dbReference type="EMBL" id="RWIC01000405">
    <property type="protein sequence ID" value="TKC44332.1"/>
    <property type="molecule type" value="Genomic_DNA"/>
</dbReference>
<evidence type="ECO:0000313" key="12">
    <source>
        <dbReference type="Proteomes" id="UP000308365"/>
    </source>
</evidence>
<dbReference type="SMART" id="SM00134">
    <property type="entry name" value="LU"/>
    <property type="match status" value="1"/>
</dbReference>
<dbReference type="SUPFAM" id="SSF57302">
    <property type="entry name" value="Snake toxin-like"/>
    <property type="match status" value="1"/>
</dbReference>
<dbReference type="InterPro" id="IPR045860">
    <property type="entry name" value="Snake_toxin-like_sf"/>
</dbReference>
<evidence type="ECO:0000256" key="6">
    <source>
        <dbReference type="ARBA" id="ARBA00023157"/>
    </source>
</evidence>